<keyword evidence="2" id="KW-0489">Methyltransferase</keyword>
<proteinExistence type="predicted"/>
<dbReference type="GO" id="GO:0008757">
    <property type="term" value="F:S-adenosylmethionine-dependent methyltransferase activity"/>
    <property type="evidence" value="ECO:0007669"/>
    <property type="project" value="InterPro"/>
</dbReference>
<evidence type="ECO:0000313" key="3">
    <source>
        <dbReference type="Proteomes" id="UP000185568"/>
    </source>
</evidence>
<dbReference type="RefSeq" id="WP_075399755.1">
    <property type="nucleotide sequence ID" value="NZ_MSDU01000065.1"/>
</dbReference>
<dbReference type="Proteomes" id="UP000185568">
    <property type="component" value="Unassembled WGS sequence"/>
</dbReference>
<comment type="caution">
    <text evidence="2">The sequence shown here is derived from an EMBL/GenBank/DDBJ whole genome shotgun (WGS) entry which is preliminary data.</text>
</comment>
<name>A0A1Q8Q1J4_9BACI</name>
<dbReference type="InterPro" id="IPR025714">
    <property type="entry name" value="Methyltranfer_dom"/>
</dbReference>
<protein>
    <submittedName>
        <fullName evidence="2">SAM-dependent methyltransferase</fullName>
    </submittedName>
</protein>
<organism evidence="2 3">
    <name type="scientific">Domibacillus antri</name>
    <dbReference type="NCBI Taxonomy" id="1714264"/>
    <lineage>
        <taxon>Bacteria</taxon>
        <taxon>Bacillati</taxon>
        <taxon>Bacillota</taxon>
        <taxon>Bacilli</taxon>
        <taxon>Bacillales</taxon>
        <taxon>Bacillaceae</taxon>
        <taxon>Domibacillus</taxon>
    </lineage>
</organism>
<dbReference type="Gene3D" id="3.40.50.150">
    <property type="entry name" value="Vaccinia Virus protein VP39"/>
    <property type="match status" value="1"/>
</dbReference>
<sequence>MNDYEYDQLLSIQTTGDQYGFPSLSHYHRYEPTPYEGLEQLFSRCELAAEDSFVDVGCGKGRVAFYVHDRFQASVVGIEMNPAFFEDALQNKAGYLKKGKRKRGTVDFQRVLAQEYDVQPHDNVFYFFNPFSVQIFMSVVQRILLSIEQSPRQVTIILYYPSEEYMYFLQNQTVFEWMDEVRIDGLYERNENERFLIFQSTKVFCE</sequence>
<dbReference type="STRING" id="1714264.BTO30_16310"/>
<dbReference type="GO" id="GO:0032259">
    <property type="term" value="P:methylation"/>
    <property type="evidence" value="ECO:0007669"/>
    <property type="project" value="UniProtKB-KW"/>
</dbReference>
<reference evidence="2 3" key="1">
    <citation type="submission" date="2016-12" db="EMBL/GenBank/DDBJ databases">
        <title>Domibacillus antri genome sequencing.</title>
        <authorList>
            <person name="Verma A."/>
            <person name="Krishnamurthi S."/>
        </authorList>
    </citation>
    <scope>NUCLEOTIDE SEQUENCE [LARGE SCALE GENOMIC DNA]</scope>
    <source>
        <strain evidence="2 3">XD80</strain>
    </source>
</reference>
<evidence type="ECO:0000313" key="2">
    <source>
        <dbReference type="EMBL" id="OLN21192.1"/>
    </source>
</evidence>
<feature type="domain" description="Methyltransferase" evidence="1">
    <location>
        <begin position="51"/>
        <end position="93"/>
    </location>
</feature>
<dbReference type="SUPFAM" id="SSF53335">
    <property type="entry name" value="S-adenosyl-L-methionine-dependent methyltransferases"/>
    <property type="match status" value="1"/>
</dbReference>
<accession>A0A1Q8Q1J4</accession>
<keyword evidence="2" id="KW-0808">Transferase</keyword>
<dbReference type="CDD" id="cd02440">
    <property type="entry name" value="AdoMet_MTases"/>
    <property type="match status" value="1"/>
</dbReference>
<keyword evidence="3" id="KW-1185">Reference proteome</keyword>
<dbReference type="InterPro" id="IPR029063">
    <property type="entry name" value="SAM-dependent_MTases_sf"/>
</dbReference>
<evidence type="ECO:0000259" key="1">
    <source>
        <dbReference type="Pfam" id="PF13847"/>
    </source>
</evidence>
<dbReference type="Pfam" id="PF13847">
    <property type="entry name" value="Methyltransf_31"/>
    <property type="match status" value="1"/>
</dbReference>
<gene>
    <name evidence="2" type="ORF">BTO30_16310</name>
</gene>
<dbReference type="OrthoDB" id="9780095at2"/>
<dbReference type="AlphaFoldDB" id="A0A1Q8Q1J4"/>
<dbReference type="EMBL" id="MSDU01000065">
    <property type="protein sequence ID" value="OLN21192.1"/>
    <property type="molecule type" value="Genomic_DNA"/>
</dbReference>